<organism evidence="1">
    <name type="scientific">marine sediment metagenome</name>
    <dbReference type="NCBI Taxonomy" id="412755"/>
    <lineage>
        <taxon>unclassified sequences</taxon>
        <taxon>metagenomes</taxon>
        <taxon>ecological metagenomes</taxon>
    </lineage>
</organism>
<reference evidence="1" key="1">
    <citation type="journal article" date="2015" name="Nature">
        <title>Complex archaea that bridge the gap between prokaryotes and eukaryotes.</title>
        <authorList>
            <person name="Spang A."/>
            <person name="Saw J.H."/>
            <person name="Jorgensen S.L."/>
            <person name="Zaremba-Niedzwiedzka K."/>
            <person name="Martijn J."/>
            <person name="Lind A.E."/>
            <person name="van Eijk R."/>
            <person name="Schleper C."/>
            <person name="Guy L."/>
            <person name="Ettema T.J."/>
        </authorList>
    </citation>
    <scope>NUCLEOTIDE SEQUENCE</scope>
</reference>
<gene>
    <name evidence="1" type="ORF">LCGC14_1689240</name>
</gene>
<accession>A0A0F9K1W8</accession>
<name>A0A0F9K1W8_9ZZZZ</name>
<evidence type="ECO:0000313" key="1">
    <source>
        <dbReference type="EMBL" id="KKM16103.1"/>
    </source>
</evidence>
<protein>
    <submittedName>
        <fullName evidence="1">Uncharacterized protein</fullName>
    </submittedName>
</protein>
<sequence length="103" mass="11297">MESVQEIIAELQRRGPIDAAEFSRISGPVPTVSLVRAALERISGEEGWGGYRYYCNVVERCGCHPEEGASEASMLAYEKARQLLVAGPKNRAELDAMLDQNAL</sequence>
<dbReference type="EMBL" id="LAZR01014751">
    <property type="protein sequence ID" value="KKM16103.1"/>
    <property type="molecule type" value="Genomic_DNA"/>
</dbReference>
<dbReference type="AlphaFoldDB" id="A0A0F9K1W8"/>
<proteinExistence type="predicted"/>
<comment type="caution">
    <text evidence="1">The sequence shown here is derived from an EMBL/GenBank/DDBJ whole genome shotgun (WGS) entry which is preliminary data.</text>
</comment>